<keyword evidence="2" id="KW-1133">Transmembrane helix</keyword>
<evidence type="ECO:0000313" key="4">
    <source>
        <dbReference type="Proteomes" id="UP000183190"/>
    </source>
</evidence>
<dbReference type="OrthoDB" id="1819512at2"/>
<name>A0A1H6L0H2_RUMFL</name>
<dbReference type="Proteomes" id="UP000183190">
    <property type="component" value="Unassembled WGS sequence"/>
</dbReference>
<keyword evidence="2" id="KW-0812">Transmembrane</keyword>
<evidence type="ECO:0000256" key="2">
    <source>
        <dbReference type="SAM" id="Phobius"/>
    </source>
</evidence>
<sequence>MKNNDEMYQSLLSRYDEYQEKKKKRTLLIKRTVPVLAAFVLVVGIGLSCWKHFGNMNSIPMVSETIDESIITVTTNADNVTTEVTTQEQSETQTSSKNVTVTTAVTASKTTATADKVQTTTIAAPIATNRSTAPTTAKTTAIKTSKTTKTTVTVTHTQPATSTTDDAQKEKPSNSTTTDIIQEGPGVATTSSSVVNPEPSFNAQPIIFNSADEAIDTIKQNDVSSYAEEYRNAYRKMFDRLNNDGVVYRPVTDNTDELEQKDTVILLPNAAYEDTGIMYKVVYNGNTYQVSFRYADTSVIKSPYNVPKYLYDRFKRSIHDEVVVGHQTYSIIYSSDQSQVSAAFFIDEEHYFYTSAYTTKDELIAFLELLDYESVIL</sequence>
<proteinExistence type="predicted"/>
<keyword evidence="2" id="KW-0472">Membrane</keyword>
<feature type="compositionally biased region" description="Low complexity" evidence="1">
    <location>
        <begin position="150"/>
        <end position="164"/>
    </location>
</feature>
<evidence type="ECO:0000256" key="1">
    <source>
        <dbReference type="SAM" id="MobiDB-lite"/>
    </source>
</evidence>
<dbReference type="AlphaFoldDB" id="A0A1H6L0H2"/>
<feature type="region of interest" description="Disordered" evidence="1">
    <location>
        <begin position="150"/>
        <end position="196"/>
    </location>
</feature>
<feature type="transmembrane region" description="Helical" evidence="2">
    <location>
        <begin position="32"/>
        <end position="53"/>
    </location>
</feature>
<reference evidence="3 4" key="1">
    <citation type="submission" date="2016-10" db="EMBL/GenBank/DDBJ databases">
        <authorList>
            <person name="de Groot N.N."/>
        </authorList>
    </citation>
    <scope>NUCLEOTIDE SEQUENCE [LARGE SCALE GENOMIC DNA]</scope>
    <source>
        <strain evidence="3 4">YAD2003</strain>
    </source>
</reference>
<organism evidence="3 4">
    <name type="scientific">Ruminococcus flavefaciens</name>
    <dbReference type="NCBI Taxonomy" id="1265"/>
    <lineage>
        <taxon>Bacteria</taxon>
        <taxon>Bacillati</taxon>
        <taxon>Bacillota</taxon>
        <taxon>Clostridia</taxon>
        <taxon>Eubacteriales</taxon>
        <taxon>Oscillospiraceae</taxon>
        <taxon>Ruminococcus</taxon>
    </lineage>
</organism>
<dbReference type="EMBL" id="FNWV01000012">
    <property type="protein sequence ID" value="SEH79444.1"/>
    <property type="molecule type" value="Genomic_DNA"/>
</dbReference>
<evidence type="ECO:0000313" key="3">
    <source>
        <dbReference type="EMBL" id="SEH79444.1"/>
    </source>
</evidence>
<accession>A0A1H6L0H2</accession>
<evidence type="ECO:0008006" key="5">
    <source>
        <dbReference type="Google" id="ProtNLM"/>
    </source>
</evidence>
<protein>
    <recommendedName>
        <fullName evidence="5">DUF4367 domain-containing protein</fullName>
    </recommendedName>
</protein>
<gene>
    <name evidence="3" type="ORF">SAMN02910265_02741</name>
</gene>
<dbReference type="RefSeq" id="WP_074718355.1">
    <property type="nucleotide sequence ID" value="NZ_FNWV01000012.1"/>
</dbReference>